<comment type="function">
    <text evidence="4 5">Removes the 2'-phosphate from RNA via an intermediate in which the phosphate is ADP-ribosylated by NAD followed by a presumed transesterification to release the RNA and generate ADP-ribose 1''-2''-cyclic phosphate (APPR&gt;P). May function as an ADP-ribosylase.</text>
</comment>
<keyword evidence="8" id="KW-1185">Reference proteome</keyword>
<evidence type="ECO:0000256" key="3">
    <source>
        <dbReference type="ARBA" id="ARBA00023027"/>
    </source>
</evidence>
<dbReference type="PANTHER" id="PTHR12684:SF2">
    <property type="entry name" value="TRNA 2'-PHOSPHOTRANSFERASE 1"/>
    <property type="match status" value="1"/>
</dbReference>
<evidence type="ECO:0000256" key="4">
    <source>
        <dbReference type="ARBA" id="ARBA00025212"/>
    </source>
</evidence>
<dbReference type="GO" id="GO:0003950">
    <property type="term" value="F:NAD+ poly-ADP-ribosyltransferase activity"/>
    <property type="evidence" value="ECO:0007669"/>
    <property type="project" value="InterPro"/>
</dbReference>
<dbReference type="EMBL" id="JAFFTA010000009">
    <property type="protein sequence ID" value="MBM9913103.1"/>
    <property type="molecule type" value="Genomic_DNA"/>
</dbReference>
<reference evidence="8" key="1">
    <citation type="submission" date="2021-01" db="EMBL/GenBank/DDBJ databases">
        <title>Stenotrophomonas maltophilia.</title>
        <authorList>
            <person name="Yu Y."/>
        </authorList>
    </citation>
    <scope>NUCLEOTIDE SEQUENCE [LARGE SCALE GENOMIC DNA]</scope>
    <source>
        <strain evidence="8">As-6</strain>
    </source>
</reference>
<dbReference type="Pfam" id="PF01885">
    <property type="entry name" value="PTS_2-RNA"/>
    <property type="match status" value="1"/>
</dbReference>
<dbReference type="Gene3D" id="3.20.170.30">
    <property type="match status" value="1"/>
</dbReference>
<keyword evidence="3 5" id="KW-0520">NAD</keyword>
<dbReference type="GO" id="GO:0006388">
    <property type="term" value="P:tRNA splicing, via endonucleolytic cleavage and ligation"/>
    <property type="evidence" value="ECO:0007669"/>
    <property type="project" value="UniProtKB-UniRule"/>
</dbReference>
<dbReference type="InterPro" id="IPR002745">
    <property type="entry name" value="Ptrans_KptA/Tpt1"/>
</dbReference>
<dbReference type="AlphaFoldDB" id="A0AAW4GF83"/>
<name>A0AAW4GF83_9GAMM</name>
<dbReference type="Gene3D" id="1.10.10.970">
    <property type="entry name" value="RNA 2'-phosphotransferase, Tpt1/KptA family, N-terminal domain"/>
    <property type="match status" value="1"/>
</dbReference>
<evidence type="ECO:0000256" key="2">
    <source>
        <dbReference type="ARBA" id="ARBA00022679"/>
    </source>
</evidence>
<accession>A0AAW4GF83</accession>
<organism evidence="6 9">
    <name type="scientific">Stenotrophomonas lactitubi</name>
    <dbReference type="NCBI Taxonomy" id="2045214"/>
    <lineage>
        <taxon>Bacteria</taxon>
        <taxon>Pseudomonadati</taxon>
        <taxon>Pseudomonadota</taxon>
        <taxon>Gammaproteobacteria</taxon>
        <taxon>Lysobacterales</taxon>
        <taxon>Lysobacteraceae</taxon>
        <taxon>Stenotrophomonas</taxon>
    </lineage>
</organism>
<keyword evidence="2 5" id="KW-0808">Transferase</keyword>
<dbReference type="NCBIfam" id="NF002014">
    <property type="entry name" value="PRK00819.1-4"/>
    <property type="match status" value="1"/>
</dbReference>
<dbReference type="PANTHER" id="PTHR12684">
    <property type="entry name" value="PUTATIVE PHOSPHOTRANSFERASE"/>
    <property type="match status" value="1"/>
</dbReference>
<evidence type="ECO:0000313" key="9">
    <source>
        <dbReference type="Proteomes" id="UP000784064"/>
    </source>
</evidence>
<dbReference type="SUPFAM" id="SSF56399">
    <property type="entry name" value="ADP-ribosylation"/>
    <property type="match status" value="1"/>
</dbReference>
<evidence type="ECO:0000313" key="8">
    <source>
        <dbReference type="Proteomes" id="UP000749453"/>
    </source>
</evidence>
<sequence>MRMNTETSSKHTSKFLSLVLRHEPEKIGLILDGQGWANVDELLQKLAAHGQTLDHAGLQHIVATCNKQRFALSDDGQRIRANQGHSVTVDLGLVPVEPPQWLYHGTVPRFVGSIREQGLRAGERQHVHLSLDRETAHQVGARRGAPVILSVHAGRMHAEGHVFYRSANGVWLTDHVPAKYIAD</sequence>
<comment type="similarity">
    <text evidence="1 5">Belongs to the KptA/TPT1 family.</text>
</comment>
<dbReference type="EC" id="2.7.1.-" evidence="5"/>
<evidence type="ECO:0000313" key="6">
    <source>
        <dbReference type="EMBL" id="MBM9913103.1"/>
    </source>
</evidence>
<protein>
    <recommendedName>
        <fullName evidence="5">Probable RNA 2'-phosphotransferase</fullName>
        <ecNumber evidence="5">2.7.1.-</ecNumber>
    </recommendedName>
</protein>
<dbReference type="InterPro" id="IPR042080">
    <property type="entry name" value="RNA_2'-PTrans_N"/>
</dbReference>
<dbReference type="InterPro" id="IPR042081">
    <property type="entry name" value="RNA_2'-PTrans_C"/>
</dbReference>
<proteinExistence type="inferred from homology"/>
<comment type="caution">
    <text evidence="6">The sequence shown here is derived from an EMBL/GenBank/DDBJ whole genome shotgun (WGS) entry which is preliminary data.</text>
</comment>
<evidence type="ECO:0000256" key="5">
    <source>
        <dbReference type="HAMAP-Rule" id="MF_00299"/>
    </source>
</evidence>
<reference evidence="6" key="2">
    <citation type="submission" date="2021-01" db="EMBL/GenBank/DDBJ databases">
        <authorList>
            <person name="Yu Y."/>
        </authorList>
    </citation>
    <scope>NUCLEOTIDE SEQUENCE</scope>
    <source>
        <strain evidence="6">As-5</strain>
        <strain evidence="7">As-6</strain>
    </source>
</reference>
<evidence type="ECO:0000313" key="7">
    <source>
        <dbReference type="EMBL" id="MBM9940560.1"/>
    </source>
</evidence>
<dbReference type="EMBL" id="JAFFTB010000041">
    <property type="protein sequence ID" value="MBM9940560.1"/>
    <property type="molecule type" value="Genomic_DNA"/>
</dbReference>
<evidence type="ECO:0000256" key="1">
    <source>
        <dbReference type="ARBA" id="ARBA00009836"/>
    </source>
</evidence>
<dbReference type="Proteomes" id="UP000784064">
    <property type="component" value="Unassembled WGS sequence"/>
</dbReference>
<gene>
    <name evidence="5" type="primary">kptA</name>
    <name evidence="6" type="ORF">JJW18_06435</name>
    <name evidence="7" type="ORF">JJW19_20705</name>
</gene>
<dbReference type="Proteomes" id="UP000749453">
    <property type="component" value="Unassembled WGS sequence"/>
</dbReference>
<dbReference type="HAMAP" id="MF_00299">
    <property type="entry name" value="KptA"/>
    <property type="match status" value="1"/>
</dbReference>
<dbReference type="GO" id="GO:0000215">
    <property type="term" value="F:tRNA 2'-phosphotransferase activity"/>
    <property type="evidence" value="ECO:0007669"/>
    <property type="project" value="TreeGrafter"/>
</dbReference>
<dbReference type="InterPro" id="IPR022928">
    <property type="entry name" value="RNA_2'-PTrans_KptA"/>
</dbReference>